<organism evidence="3 4">
    <name type="scientific">Mycena indigotica</name>
    <dbReference type="NCBI Taxonomy" id="2126181"/>
    <lineage>
        <taxon>Eukaryota</taxon>
        <taxon>Fungi</taxon>
        <taxon>Dikarya</taxon>
        <taxon>Basidiomycota</taxon>
        <taxon>Agaricomycotina</taxon>
        <taxon>Agaricomycetes</taxon>
        <taxon>Agaricomycetidae</taxon>
        <taxon>Agaricales</taxon>
        <taxon>Marasmiineae</taxon>
        <taxon>Mycenaceae</taxon>
        <taxon>Mycena</taxon>
    </lineage>
</organism>
<gene>
    <name evidence="3" type="ORF">MIND_00234700</name>
</gene>
<dbReference type="EMBL" id="JACAZF010000002">
    <property type="protein sequence ID" value="KAF7312217.1"/>
    <property type="molecule type" value="Genomic_DNA"/>
</dbReference>
<evidence type="ECO:0000313" key="3">
    <source>
        <dbReference type="EMBL" id="KAF7312217.1"/>
    </source>
</evidence>
<dbReference type="AlphaFoldDB" id="A0A8H6T8D0"/>
<evidence type="ECO:0000313" key="4">
    <source>
        <dbReference type="Proteomes" id="UP000636479"/>
    </source>
</evidence>
<accession>A0A8H6T8D0</accession>
<feature type="transmembrane region" description="Helical" evidence="2">
    <location>
        <begin position="12"/>
        <end position="28"/>
    </location>
</feature>
<feature type="compositionally biased region" description="Basic residues" evidence="1">
    <location>
        <begin position="438"/>
        <end position="447"/>
    </location>
</feature>
<feature type="region of interest" description="Disordered" evidence="1">
    <location>
        <begin position="404"/>
        <end position="461"/>
    </location>
</feature>
<keyword evidence="4" id="KW-1185">Reference proteome</keyword>
<feature type="compositionally biased region" description="Polar residues" evidence="1">
    <location>
        <begin position="448"/>
        <end position="461"/>
    </location>
</feature>
<reference evidence="3" key="1">
    <citation type="submission" date="2020-05" db="EMBL/GenBank/DDBJ databases">
        <title>Mycena genomes resolve the evolution of fungal bioluminescence.</title>
        <authorList>
            <person name="Tsai I.J."/>
        </authorList>
    </citation>
    <scope>NUCLEOTIDE SEQUENCE</scope>
    <source>
        <strain evidence="3">171206Taipei</strain>
    </source>
</reference>
<keyword evidence="2" id="KW-1133">Transmembrane helix</keyword>
<evidence type="ECO:0000256" key="1">
    <source>
        <dbReference type="SAM" id="MobiDB-lite"/>
    </source>
</evidence>
<protein>
    <submittedName>
        <fullName evidence="3">Uncharacterized protein</fullName>
    </submittedName>
</protein>
<dbReference type="RefSeq" id="XP_037224325.1">
    <property type="nucleotide sequence ID" value="XM_037359230.1"/>
</dbReference>
<evidence type="ECO:0000256" key="2">
    <source>
        <dbReference type="SAM" id="Phobius"/>
    </source>
</evidence>
<dbReference type="GeneID" id="59341746"/>
<proteinExistence type="predicted"/>
<feature type="transmembrane region" description="Helical" evidence="2">
    <location>
        <begin position="132"/>
        <end position="157"/>
    </location>
</feature>
<feature type="transmembrane region" description="Helical" evidence="2">
    <location>
        <begin position="94"/>
        <end position="126"/>
    </location>
</feature>
<comment type="caution">
    <text evidence="3">The sequence shown here is derived from an EMBL/GenBank/DDBJ whole genome shotgun (WGS) entry which is preliminary data.</text>
</comment>
<dbReference type="Proteomes" id="UP000636479">
    <property type="component" value="Unassembled WGS sequence"/>
</dbReference>
<feature type="transmembrane region" description="Helical" evidence="2">
    <location>
        <begin position="48"/>
        <end position="73"/>
    </location>
</feature>
<sequence length="461" mass="51190">MLTAYFDLDTSFGLLTLIFSLLSLWAMVDTVNMTLEVLVLIVDMVNLLPFLLLRGAISLYFSLVAVVFVLPFYEEKWPKVVNQWTLLSRRDKKSGLAFACASLFVMAIFYTVIGLVVTVCHLLRFVHSSLSLAMMTLVILSTLVCVASSWHLLSILIKTCVQRIRGIFVFGIKQHTPTGLWTLRTTHLPLPRLTGFSGLVIIVAADIHLTPGDSEETPPASFLVSCLSKLLSFWKTTTSQTISKHLHVSIPRALFTQHLPPMMKPALPVDTSSTQENNVTALTMTQLPAPNWHYCFDPVLFNQLKMVTTCNNNIPQSISPTIPFFQHTLTVPPDLYATLFTNGGMTVSPAPNLATPSICNHPVLASEPSSAETTATLNPNANAFVPAKLPVLEGAARRAYLEKRWEQRPSTGPPAFWQPRPEIAQPPPPPPKLQPAFKKCRNRRPRQNRTLDPTGTENQML</sequence>
<keyword evidence="2" id="KW-0812">Transmembrane</keyword>
<feature type="compositionally biased region" description="Pro residues" evidence="1">
    <location>
        <begin position="424"/>
        <end position="433"/>
    </location>
</feature>
<keyword evidence="2" id="KW-0472">Membrane</keyword>
<name>A0A8H6T8D0_9AGAR</name>